<gene>
    <name evidence="7" type="primary">nfo</name>
    <name evidence="9" type="ORF">COY32_00095</name>
</gene>
<dbReference type="GO" id="GO:0003906">
    <property type="term" value="F:DNA-(apurinic or apyrimidinic site) endonuclease activity"/>
    <property type="evidence" value="ECO:0007669"/>
    <property type="project" value="TreeGrafter"/>
</dbReference>
<evidence type="ECO:0000256" key="5">
    <source>
        <dbReference type="ARBA" id="ARBA00022833"/>
    </source>
</evidence>
<feature type="binding site" evidence="7">
    <location>
        <position position="186"/>
    </location>
    <ligand>
        <name>Zn(2+)</name>
        <dbReference type="ChEBI" id="CHEBI:29105"/>
        <label>1</label>
    </ligand>
</feature>
<evidence type="ECO:0000256" key="6">
    <source>
        <dbReference type="ARBA" id="ARBA00023204"/>
    </source>
</evidence>
<dbReference type="InterPro" id="IPR018246">
    <property type="entry name" value="AP_endonuc_F2_Zn_BS"/>
</dbReference>
<feature type="binding site" evidence="7">
    <location>
        <position position="272"/>
    </location>
    <ligand>
        <name>Zn(2+)</name>
        <dbReference type="ChEBI" id="CHEBI:29105"/>
        <label>3</label>
    </ligand>
</feature>
<evidence type="ECO:0000256" key="1">
    <source>
        <dbReference type="ARBA" id="ARBA00005340"/>
    </source>
</evidence>
<feature type="binding site" evidence="7">
    <location>
        <position position="270"/>
    </location>
    <ligand>
        <name>Zn(2+)</name>
        <dbReference type="ChEBI" id="CHEBI:29105"/>
        <label>3</label>
    </ligand>
</feature>
<dbReference type="GO" id="GO:0003677">
    <property type="term" value="F:DNA binding"/>
    <property type="evidence" value="ECO:0007669"/>
    <property type="project" value="InterPro"/>
</dbReference>
<comment type="function">
    <text evidence="7">Endonuclease IV plays a role in DNA repair. It cleaves phosphodiester bonds at apurinic or apyrimidinic (AP) sites, generating a 3'-hydroxyl group and a 5'-terminal sugar phosphate.</text>
</comment>
<dbReference type="SUPFAM" id="SSF51658">
    <property type="entry name" value="Xylose isomerase-like"/>
    <property type="match status" value="1"/>
</dbReference>
<evidence type="ECO:0000256" key="4">
    <source>
        <dbReference type="ARBA" id="ARBA00022801"/>
    </source>
</evidence>
<comment type="cofactor">
    <cofactor evidence="7">
        <name>Zn(2+)</name>
        <dbReference type="ChEBI" id="CHEBI:29105"/>
    </cofactor>
    <text evidence="7">Binds 3 Zn(2+) ions.</text>
</comment>
<comment type="catalytic activity">
    <reaction evidence="7">
        <text>Endonucleolytic cleavage to 5'-phosphooligonucleotide end-products.</text>
        <dbReference type="EC" id="3.1.21.2"/>
    </reaction>
</comment>
<dbReference type="Proteomes" id="UP000228920">
    <property type="component" value="Unassembled WGS sequence"/>
</dbReference>
<keyword evidence="6 7" id="KW-0234">DNA repair</keyword>
<feature type="binding site" evidence="7">
    <location>
        <position position="110"/>
    </location>
    <ligand>
        <name>Zn(2+)</name>
        <dbReference type="ChEBI" id="CHEBI:29105"/>
        <label>1</label>
    </ligand>
</feature>
<evidence type="ECO:0000259" key="8">
    <source>
        <dbReference type="Pfam" id="PF01261"/>
    </source>
</evidence>
<organism evidence="9 10">
    <name type="scientific">candidate division WWE3 bacterium CG_4_10_14_0_2_um_filter_41_14</name>
    <dbReference type="NCBI Taxonomy" id="1975072"/>
    <lineage>
        <taxon>Bacteria</taxon>
        <taxon>Katanobacteria</taxon>
    </lineage>
</organism>
<evidence type="ECO:0000313" key="9">
    <source>
        <dbReference type="EMBL" id="PIZ48277.1"/>
    </source>
</evidence>
<evidence type="ECO:0000256" key="7">
    <source>
        <dbReference type="HAMAP-Rule" id="MF_00152"/>
    </source>
</evidence>
<feature type="domain" description="Xylose isomerase-like TIM barrel" evidence="8">
    <location>
        <begin position="62"/>
        <end position="314"/>
    </location>
</feature>
<dbReference type="GO" id="GO:0008270">
    <property type="term" value="F:zinc ion binding"/>
    <property type="evidence" value="ECO:0007669"/>
    <property type="project" value="UniProtKB-UniRule"/>
</dbReference>
<dbReference type="Gene3D" id="3.20.20.150">
    <property type="entry name" value="Divalent-metal-dependent TIM barrel enzymes"/>
    <property type="match status" value="1"/>
</dbReference>
<evidence type="ECO:0000313" key="10">
    <source>
        <dbReference type="Proteomes" id="UP000228920"/>
    </source>
</evidence>
<dbReference type="HAMAP" id="MF_00152">
    <property type="entry name" value="Nfo"/>
    <property type="match status" value="1"/>
</dbReference>
<feature type="binding site" evidence="7">
    <location>
        <position position="150"/>
    </location>
    <ligand>
        <name>Zn(2+)</name>
        <dbReference type="ChEBI" id="CHEBI:29105"/>
        <label>1</label>
    </ligand>
</feature>
<dbReference type="PANTHER" id="PTHR21445">
    <property type="entry name" value="ENDONUCLEASE IV ENDODEOXYRIBONUCLEASE IV"/>
    <property type="match status" value="1"/>
</dbReference>
<feature type="binding site" evidence="7">
    <location>
        <position position="186"/>
    </location>
    <ligand>
        <name>Zn(2+)</name>
        <dbReference type="ChEBI" id="CHEBI:29105"/>
        <label>2</label>
    </ligand>
</feature>
<dbReference type="EC" id="3.1.21.2" evidence="7"/>
<dbReference type="FunFam" id="3.20.20.150:FF:000001">
    <property type="entry name" value="Probable endonuclease 4"/>
    <property type="match status" value="1"/>
</dbReference>
<dbReference type="InterPro" id="IPR036237">
    <property type="entry name" value="Xyl_isomerase-like_sf"/>
</dbReference>
<proteinExistence type="inferred from homology"/>
<keyword evidence="4 7" id="KW-0378">Hydrolase</keyword>
<accession>A0A2M7TM20</accession>
<keyword evidence="7" id="KW-0255">Endonuclease</keyword>
<dbReference type="GO" id="GO:0008833">
    <property type="term" value="F:deoxyribonuclease IV (phage-T4-induced) activity"/>
    <property type="evidence" value="ECO:0007669"/>
    <property type="project" value="UniProtKB-UniRule"/>
</dbReference>
<sequence>MQCLRLIEGLYTQSSPNTQVLLLNLMVKGACAMWLLNLRYNHPHMNIGGFVSSSGGLYRAIERADQFGFTTAMVFIGAPQSFKIPDLTKEQVDDYKRALKASQLTSVFAHALYLANMASPDSRLFHGSVTALTNTMIQAEKTSLNGVIFHLGSHKKTTAKEGLDRVIKGIKKVLEGSPGTTKLLLENAVKQGDKVGVSFEELGYVLSAFTGEKRLGVCIDTCHAFASGTDFSDEAAYHSFVEDVENHVGFDTVECFHLNDSKGECGSHIDRHANIGEGFIGEEGFRRMLSDKHFSHKPFILEVPGVTGNGPSEKDRQAVLDLIST</sequence>
<feature type="binding site" evidence="7">
    <location>
        <position position="257"/>
    </location>
    <ligand>
        <name>Zn(2+)</name>
        <dbReference type="ChEBI" id="CHEBI:29105"/>
        <label>2</label>
    </ligand>
</feature>
<name>A0A2M7TM20_UNCKA</name>
<dbReference type="InterPro" id="IPR001719">
    <property type="entry name" value="AP_endonuc_2"/>
</dbReference>
<feature type="binding site" evidence="7">
    <location>
        <position position="223"/>
    </location>
    <ligand>
        <name>Zn(2+)</name>
        <dbReference type="ChEBI" id="CHEBI:29105"/>
        <label>3</label>
    </ligand>
</feature>
<feature type="binding site" evidence="7">
    <location>
        <position position="220"/>
    </location>
    <ligand>
        <name>Zn(2+)</name>
        <dbReference type="ChEBI" id="CHEBI:29105"/>
        <label>2</label>
    </ligand>
</feature>
<feature type="binding site" evidence="7">
    <location>
        <position position="302"/>
    </location>
    <ligand>
        <name>Zn(2+)</name>
        <dbReference type="ChEBI" id="CHEBI:29105"/>
        <label>2</label>
    </ligand>
</feature>
<dbReference type="SMART" id="SM00518">
    <property type="entry name" value="AP2Ec"/>
    <property type="match status" value="1"/>
</dbReference>
<keyword evidence="2 7" id="KW-0479">Metal-binding</keyword>
<dbReference type="AlphaFoldDB" id="A0A2M7TM20"/>
<dbReference type="NCBIfam" id="TIGR00587">
    <property type="entry name" value="nfo"/>
    <property type="match status" value="1"/>
</dbReference>
<comment type="caution">
    <text evidence="9">The sequence shown here is derived from an EMBL/GenBank/DDBJ whole genome shotgun (WGS) entry which is preliminary data.</text>
</comment>
<dbReference type="PROSITE" id="PS51432">
    <property type="entry name" value="AP_NUCLEASE_F2_4"/>
    <property type="match status" value="1"/>
</dbReference>
<reference evidence="10" key="1">
    <citation type="submission" date="2017-09" db="EMBL/GenBank/DDBJ databases">
        <title>Depth-based differentiation of microbial function through sediment-hosted aquifers and enrichment of novel symbionts in the deep terrestrial subsurface.</title>
        <authorList>
            <person name="Probst A.J."/>
            <person name="Ladd B."/>
            <person name="Jarett J.K."/>
            <person name="Geller-Mcgrath D.E."/>
            <person name="Sieber C.M.K."/>
            <person name="Emerson J.B."/>
            <person name="Anantharaman K."/>
            <person name="Thomas B.C."/>
            <person name="Malmstrom R."/>
            <person name="Stieglmeier M."/>
            <person name="Klingl A."/>
            <person name="Woyke T."/>
            <person name="Ryan C.M."/>
            <person name="Banfield J.F."/>
        </authorList>
    </citation>
    <scope>NUCLEOTIDE SEQUENCE [LARGE SCALE GENOMIC DNA]</scope>
</reference>
<dbReference type="InterPro" id="IPR013022">
    <property type="entry name" value="Xyl_isomerase-like_TIM-brl"/>
</dbReference>
<dbReference type="PANTHER" id="PTHR21445:SF0">
    <property type="entry name" value="APURINIC-APYRIMIDINIC ENDONUCLEASE"/>
    <property type="match status" value="1"/>
</dbReference>
<keyword evidence="3 7" id="KW-0227">DNA damage</keyword>
<dbReference type="EMBL" id="PFNL01000004">
    <property type="protein sequence ID" value="PIZ48277.1"/>
    <property type="molecule type" value="Genomic_DNA"/>
</dbReference>
<comment type="similarity">
    <text evidence="1 7">Belongs to the AP endonuclease 2 family.</text>
</comment>
<keyword evidence="7" id="KW-0540">Nuclease</keyword>
<dbReference type="GO" id="GO:0006284">
    <property type="term" value="P:base-excision repair"/>
    <property type="evidence" value="ECO:0007669"/>
    <property type="project" value="TreeGrafter"/>
</dbReference>
<evidence type="ECO:0000256" key="2">
    <source>
        <dbReference type="ARBA" id="ARBA00022723"/>
    </source>
</evidence>
<keyword evidence="5 7" id="KW-0862">Zinc</keyword>
<dbReference type="Pfam" id="PF01261">
    <property type="entry name" value="AP_endonuc_2"/>
    <property type="match status" value="1"/>
</dbReference>
<evidence type="ECO:0000256" key="3">
    <source>
        <dbReference type="ARBA" id="ARBA00022763"/>
    </source>
</evidence>
<dbReference type="PROSITE" id="PS00731">
    <property type="entry name" value="AP_NUCLEASE_F2_3"/>
    <property type="match status" value="1"/>
</dbReference>
<dbReference type="PROSITE" id="PS00730">
    <property type="entry name" value="AP_NUCLEASE_F2_2"/>
    <property type="match status" value="1"/>
</dbReference>
<dbReference type="CDD" id="cd00019">
    <property type="entry name" value="AP2Ec"/>
    <property type="match status" value="1"/>
</dbReference>
<protein>
    <recommendedName>
        <fullName evidence="7">Probable endonuclease 4</fullName>
        <ecNumber evidence="7">3.1.21.2</ecNumber>
    </recommendedName>
    <alternativeName>
        <fullName evidence="7">Endodeoxyribonuclease IV</fullName>
    </alternativeName>
    <alternativeName>
        <fullName evidence="7">Endonuclease IV</fullName>
    </alternativeName>
</protein>
<dbReference type="GO" id="GO:0008081">
    <property type="term" value="F:phosphoric diester hydrolase activity"/>
    <property type="evidence" value="ECO:0007669"/>
    <property type="project" value="TreeGrafter"/>
</dbReference>